<dbReference type="PANTHER" id="PTHR43047">
    <property type="entry name" value="TWO-COMPONENT HISTIDINE PROTEIN KINASE"/>
    <property type="match status" value="1"/>
</dbReference>
<feature type="transmembrane region" description="Helical" evidence="8">
    <location>
        <begin position="51"/>
        <end position="74"/>
    </location>
</feature>
<dbReference type="SMART" id="SM00387">
    <property type="entry name" value="HATPase_c"/>
    <property type="match status" value="1"/>
</dbReference>
<comment type="catalytic activity">
    <reaction evidence="1">
        <text>ATP + protein L-histidine = ADP + protein N-phospho-L-histidine.</text>
        <dbReference type="EC" id="2.7.13.3"/>
    </reaction>
</comment>
<dbReference type="InterPro" id="IPR036097">
    <property type="entry name" value="HisK_dim/P_sf"/>
</dbReference>
<name>A0A1Y2HTX7_9FUNG</name>
<evidence type="ECO:0000256" key="3">
    <source>
        <dbReference type="ARBA" id="ARBA00022553"/>
    </source>
</evidence>
<comment type="caution">
    <text evidence="11">The sequence shown here is derived from an EMBL/GenBank/DDBJ whole genome shotgun (WGS) entry which is preliminary data.</text>
</comment>
<dbReference type="PROSITE" id="PS50110">
    <property type="entry name" value="RESPONSE_REGULATORY"/>
    <property type="match status" value="1"/>
</dbReference>
<dbReference type="Gene3D" id="3.40.50.2300">
    <property type="match status" value="1"/>
</dbReference>
<keyword evidence="12" id="KW-1185">Reference proteome</keyword>
<dbReference type="InterPro" id="IPR003594">
    <property type="entry name" value="HATPase_dom"/>
</dbReference>
<dbReference type="Gene3D" id="1.10.287.130">
    <property type="match status" value="1"/>
</dbReference>
<evidence type="ECO:0000313" key="11">
    <source>
        <dbReference type="EMBL" id="ORZ36602.1"/>
    </source>
</evidence>
<keyword evidence="5" id="KW-0418">Kinase</keyword>
<keyword evidence="8" id="KW-0812">Transmembrane</keyword>
<feature type="transmembrane region" description="Helical" evidence="8">
    <location>
        <begin position="123"/>
        <end position="144"/>
    </location>
</feature>
<dbReference type="STRING" id="765915.A0A1Y2HTX7"/>
<feature type="region of interest" description="Disordered" evidence="7">
    <location>
        <begin position="1264"/>
        <end position="1304"/>
    </location>
</feature>
<feature type="region of interest" description="Disordered" evidence="7">
    <location>
        <begin position="382"/>
        <end position="415"/>
    </location>
</feature>
<keyword evidence="4" id="KW-0808">Transferase</keyword>
<dbReference type="InterPro" id="IPR036890">
    <property type="entry name" value="HATPase_C_sf"/>
</dbReference>
<evidence type="ECO:0000259" key="9">
    <source>
        <dbReference type="PROSITE" id="PS50109"/>
    </source>
</evidence>
<proteinExistence type="predicted"/>
<accession>A0A1Y2HTX7</accession>
<dbReference type="OrthoDB" id="60033at2759"/>
<feature type="compositionally biased region" description="Low complexity" evidence="7">
    <location>
        <begin position="1032"/>
        <end position="1050"/>
    </location>
</feature>
<feature type="compositionally biased region" description="Low complexity" evidence="7">
    <location>
        <begin position="394"/>
        <end position="415"/>
    </location>
</feature>
<dbReference type="InterPro" id="IPR004358">
    <property type="entry name" value="Sig_transdc_His_kin-like_C"/>
</dbReference>
<dbReference type="PRINTS" id="PR00344">
    <property type="entry name" value="BCTRLSENSOR"/>
</dbReference>
<evidence type="ECO:0000256" key="1">
    <source>
        <dbReference type="ARBA" id="ARBA00000085"/>
    </source>
</evidence>
<dbReference type="CDD" id="cd00082">
    <property type="entry name" value="HisKA"/>
    <property type="match status" value="1"/>
</dbReference>
<dbReference type="InterPro" id="IPR011006">
    <property type="entry name" value="CheY-like_superfamily"/>
</dbReference>
<keyword evidence="3 6" id="KW-0597">Phosphoprotein</keyword>
<dbReference type="InterPro" id="IPR003661">
    <property type="entry name" value="HisK_dim/P_dom"/>
</dbReference>
<dbReference type="Pfam" id="PF25487">
    <property type="entry name" value="ETR1_N"/>
    <property type="match status" value="1"/>
</dbReference>
<sequence length="1304" mass="139576">MRHPAATTPNHHHQSSIQVFLALRPKKTTTSSIPSVSATMSVSTTRSAGELTAIVSDALIAIAYFAIPCQIFYFSRHIRLDGLRGSPMFIVWLFMAFILLCGMTHFFGVWLGGASTTMTVAKALTAAVSVATALVLVRLMPLVLNLPARLFVLEEELGLRIQNERLLQLENSNLHKLRSVTQSIRRSMTYQTICDVATVQLTNHFDLAGCFMFAVDAHHLNRATCVAEYAKVPHLRVASGAVLGEGFPDLTHLLKRSSSSRQRKSSSLSSSSSAAPMPHSSSTDPIHPPPDCIMDIEDEQQNSSTGNVRYCSQPPLMHVIGGTEMTAASTDHAHWVHLDPHLIECLTDPTLRHDHAMATPMNAPLSPNNGTATRDNMTANLSQDQLPSRRQRTDTIPTTTTTGTVPSLSSGSGTSLYQASAEGKRTIMLLLHEPDTVRTQGPVLADAVGQVEIALDQSVQIERDLGRRAQVSVLEREKREAEALNGMKTVFLATISHELRTPMNAIIGFVDLLLSQHELSRDMRDILEIVAVSSNSLLNLVNDILDLSKLEFHGNQFALEEAPISITDVVEQSIEVVYPVAERKGIQVAAVLNHAVDAVLGDKLRVRQVLVNLLSNAIKFTPNGCVSLTVTSAEPETYYVTAEGAKQRKQRILDFYAPRQASGSIPETVTTMATVGSVPSPPSMRIFFQVRDSGIGIAQDKIHLLFEKFQQLDATIARRFQGTGLGLAITSRLVELHRGRIIVDSVPGVGTLFTIMLCFPPNLDLTQQQGPASPGSSLFAAPSSPTKPSALQLTHLEGGVSLPSSAEVTPVNDVPVVLTGLRVGVISAPNVEMAALKSMLRRLQCIPIELLSVPAPPPTEPLSQVAATAAIRPAHSTAPLAYDVLIVNEPIATDAMTSDDYSALCKWARHLPVVGIAKLKAAVATGNNSLPSSPQAQSARSLKNDCACGGFNITKPVRLRVLESTLRTAIQEFRKPRPITVPSPHRDLNTPPPLTTNEITVDGGSSNTPLLTLNDKLLPTPSSSVEPHTLAPQSPSRPSRSASPTPNSSPISANIDPRYSHLKVLIVDDNNINQMVAVRTLRSIGVTNVNTANNGAEAVAYVEAHPDVDVVFMDVSMPVMDGLEATRAILANAAAKVVMFGVKPVLLGRRTSNSTAVSRSPSHSNLGVPGSIPPVFDGSDGIHGKGLPFICAMTASALPEERTTCLNTGMHDFVPKPIRRNDLLEVLGRYCVWRDARPVPTPAQEAAVAAALAAANGTTRLGPAAAGAVTQPSSLSPTAALVNGALPSPPAEGSRQPDPRAPSP</sequence>
<dbReference type="SUPFAM" id="SSF55874">
    <property type="entry name" value="ATPase domain of HSP90 chaperone/DNA topoisomerase II/histidine kinase"/>
    <property type="match status" value="1"/>
</dbReference>
<evidence type="ECO:0000256" key="2">
    <source>
        <dbReference type="ARBA" id="ARBA00012438"/>
    </source>
</evidence>
<evidence type="ECO:0000256" key="8">
    <source>
        <dbReference type="SAM" id="Phobius"/>
    </source>
</evidence>
<keyword evidence="8" id="KW-0472">Membrane</keyword>
<feature type="region of interest" description="Disordered" evidence="7">
    <location>
        <begin position="975"/>
        <end position="1055"/>
    </location>
</feature>
<dbReference type="CDD" id="cd17546">
    <property type="entry name" value="REC_hyHK_CKI1_RcsC-like"/>
    <property type="match status" value="1"/>
</dbReference>
<dbReference type="EMBL" id="MCFL01000016">
    <property type="protein sequence ID" value="ORZ36602.1"/>
    <property type="molecule type" value="Genomic_DNA"/>
</dbReference>
<dbReference type="InterPro" id="IPR005467">
    <property type="entry name" value="His_kinase_dom"/>
</dbReference>
<dbReference type="SMART" id="SM00388">
    <property type="entry name" value="HisKA"/>
    <property type="match status" value="1"/>
</dbReference>
<dbReference type="Proteomes" id="UP000193411">
    <property type="component" value="Unassembled WGS sequence"/>
</dbReference>
<feature type="region of interest" description="Disordered" evidence="7">
    <location>
        <begin position="255"/>
        <end position="296"/>
    </location>
</feature>
<dbReference type="Pfam" id="PF00072">
    <property type="entry name" value="Response_reg"/>
    <property type="match status" value="1"/>
</dbReference>
<dbReference type="PROSITE" id="PS50109">
    <property type="entry name" value="HIS_KIN"/>
    <property type="match status" value="1"/>
</dbReference>
<gene>
    <name evidence="11" type="ORF">BCR44DRAFT_1525761</name>
</gene>
<feature type="domain" description="Histidine kinase" evidence="9">
    <location>
        <begin position="494"/>
        <end position="761"/>
    </location>
</feature>
<dbReference type="SUPFAM" id="SSF47384">
    <property type="entry name" value="Homodimeric domain of signal transducing histidine kinase"/>
    <property type="match status" value="1"/>
</dbReference>
<protein>
    <recommendedName>
        <fullName evidence="2">histidine kinase</fullName>
        <ecNumber evidence="2">2.7.13.3</ecNumber>
    </recommendedName>
</protein>
<dbReference type="InterPro" id="IPR001789">
    <property type="entry name" value="Sig_transdc_resp-reg_receiver"/>
</dbReference>
<dbReference type="CDD" id="cd16922">
    <property type="entry name" value="HATPase_EvgS-ArcB-TorS-like"/>
    <property type="match status" value="1"/>
</dbReference>
<reference evidence="11 12" key="1">
    <citation type="submission" date="2016-07" db="EMBL/GenBank/DDBJ databases">
        <title>Pervasive Adenine N6-methylation of Active Genes in Fungi.</title>
        <authorList>
            <consortium name="DOE Joint Genome Institute"/>
            <person name="Mondo S.J."/>
            <person name="Dannebaum R.O."/>
            <person name="Kuo R.C."/>
            <person name="Labutti K."/>
            <person name="Haridas S."/>
            <person name="Kuo A."/>
            <person name="Salamov A."/>
            <person name="Ahrendt S.R."/>
            <person name="Lipzen A."/>
            <person name="Sullivan W."/>
            <person name="Andreopoulos W.B."/>
            <person name="Clum A."/>
            <person name="Lindquist E."/>
            <person name="Daum C."/>
            <person name="Ramamoorthy G.K."/>
            <person name="Gryganskyi A."/>
            <person name="Culley D."/>
            <person name="Magnuson J.K."/>
            <person name="James T.Y."/>
            <person name="O'Malley M.A."/>
            <person name="Stajich J.E."/>
            <person name="Spatafora J.W."/>
            <person name="Visel A."/>
            <person name="Grigoriev I.V."/>
        </authorList>
    </citation>
    <scope>NUCLEOTIDE SEQUENCE [LARGE SCALE GENOMIC DNA]</scope>
    <source>
        <strain evidence="11 12">PL171</strain>
    </source>
</reference>
<dbReference type="Gene3D" id="3.30.565.10">
    <property type="entry name" value="Histidine kinase-like ATPase, C-terminal domain"/>
    <property type="match status" value="1"/>
</dbReference>
<feature type="transmembrane region" description="Helical" evidence="8">
    <location>
        <begin position="89"/>
        <end position="111"/>
    </location>
</feature>
<dbReference type="Pfam" id="PF02518">
    <property type="entry name" value="HATPase_c"/>
    <property type="match status" value="1"/>
</dbReference>
<evidence type="ECO:0000256" key="5">
    <source>
        <dbReference type="ARBA" id="ARBA00022777"/>
    </source>
</evidence>
<dbReference type="GO" id="GO:0000155">
    <property type="term" value="F:phosphorelay sensor kinase activity"/>
    <property type="evidence" value="ECO:0007669"/>
    <property type="project" value="InterPro"/>
</dbReference>
<dbReference type="SUPFAM" id="SSF52172">
    <property type="entry name" value="CheY-like"/>
    <property type="match status" value="2"/>
</dbReference>
<keyword evidence="8" id="KW-1133">Transmembrane helix</keyword>
<dbReference type="EC" id="2.7.13.3" evidence="2"/>
<evidence type="ECO:0000256" key="7">
    <source>
        <dbReference type="SAM" id="MobiDB-lite"/>
    </source>
</evidence>
<dbReference type="Pfam" id="PF00512">
    <property type="entry name" value="HisKA"/>
    <property type="match status" value="1"/>
</dbReference>
<evidence type="ECO:0000256" key="6">
    <source>
        <dbReference type="PROSITE-ProRule" id="PRU00169"/>
    </source>
</evidence>
<feature type="domain" description="Response regulatory" evidence="10">
    <location>
        <begin position="1063"/>
        <end position="1231"/>
    </location>
</feature>
<organism evidence="11 12">
    <name type="scientific">Catenaria anguillulae PL171</name>
    <dbReference type="NCBI Taxonomy" id="765915"/>
    <lineage>
        <taxon>Eukaryota</taxon>
        <taxon>Fungi</taxon>
        <taxon>Fungi incertae sedis</taxon>
        <taxon>Blastocladiomycota</taxon>
        <taxon>Blastocladiomycetes</taxon>
        <taxon>Blastocladiales</taxon>
        <taxon>Catenariaceae</taxon>
        <taxon>Catenaria</taxon>
    </lineage>
</organism>
<evidence type="ECO:0000256" key="4">
    <source>
        <dbReference type="ARBA" id="ARBA00022679"/>
    </source>
</evidence>
<feature type="compositionally biased region" description="Low complexity" evidence="7">
    <location>
        <begin position="256"/>
        <end position="282"/>
    </location>
</feature>
<evidence type="ECO:0000313" key="12">
    <source>
        <dbReference type="Proteomes" id="UP000193411"/>
    </source>
</evidence>
<dbReference type="SMART" id="SM00448">
    <property type="entry name" value="REC"/>
    <property type="match status" value="1"/>
</dbReference>
<feature type="modified residue" description="4-aspartylphosphate" evidence="6">
    <location>
        <position position="1114"/>
    </location>
</feature>
<evidence type="ECO:0000259" key="10">
    <source>
        <dbReference type="PROSITE" id="PS50110"/>
    </source>
</evidence>
<dbReference type="InterPro" id="IPR058544">
    <property type="entry name" value="ETR1_N"/>
</dbReference>
<feature type="compositionally biased region" description="Polar residues" evidence="7">
    <location>
        <begin position="995"/>
        <end position="1011"/>
    </location>
</feature>